<dbReference type="Proteomes" id="UP001182556">
    <property type="component" value="Unassembled WGS sequence"/>
</dbReference>
<gene>
    <name evidence="2" type="ORF">DB88DRAFT_484969</name>
</gene>
<dbReference type="SUPFAM" id="SSF103107">
    <property type="entry name" value="Hypothetical protein c14orf129, hspc210"/>
    <property type="match status" value="1"/>
</dbReference>
<dbReference type="EMBL" id="JAODAN010000003">
    <property type="protein sequence ID" value="KAK1925749.1"/>
    <property type="molecule type" value="Genomic_DNA"/>
</dbReference>
<protein>
    <recommendedName>
        <fullName evidence="1">GSKIP domain-containing protein</fullName>
    </recommendedName>
</protein>
<feature type="domain" description="GSKIP" evidence="1">
    <location>
        <begin position="53"/>
        <end position="126"/>
    </location>
</feature>
<dbReference type="Pfam" id="PF05303">
    <property type="entry name" value="GSKIP_dom"/>
    <property type="match status" value="1"/>
</dbReference>
<proteinExistence type="predicted"/>
<evidence type="ECO:0000313" key="3">
    <source>
        <dbReference type="Proteomes" id="UP001182556"/>
    </source>
</evidence>
<name>A0AAD9L7Y2_PAPLA</name>
<evidence type="ECO:0000259" key="1">
    <source>
        <dbReference type="Pfam" id="PF05303"/>
    </source>
</evidence>
<reference evidence="2" key="1">
    <citation type="submission" date="2023-02" db="EMBL/GenBank/DDBJ databases">
        <title>Identification and recombinant expression of a fungal hydrolase from Papiliotrema laurentii that hydrolyzes apple cutin and clears colloidal polyester polyurethane.</title>
        <authorList>
            <consortium name="DOE Joint Genome Institute"/>
            <person name="Roman V.A."/>
            <person name="Bojanowski C."/>
            <person name="Crable B.R."/>
            <person name="Wagner D.N."/>
            <person name="Hung C.S."/>
            <person name="Nadeau L.J."/>
            <person name="Schratz L."/>
            <person name="Haridas S."/>
            <person name="Pangilinan J."/>
            <person name="Lipzen A."/>
            <person name="Na H."/>
            <person name="Yan M."/>
            <person name="Ng V."/>
            <person name="Grigoriev I.V."/>
            <person name="Spatafora J.W."/>
            <person name="Barlow D."/>
            <person name="Biffinger J."/>
            <person name="Kelley-Loughnane N."/>
            <person name="Varaljay V.A."/>
            <person name="Crookes-Goodson W.J."/>
        </authorList>
    </citation>
    <scope>NUCLEOTIDE SEQUENCE</scope>
    <source>
        <strain evidence="2">5307AH</strain>
    </source>
</reference>
<sequence length="153" mass="16427">MSPTDNILLNPVPELTDALRTNAWGLGEGSSVVIADCFPITPEDVDSVRSEVKQSGGSKRVVGKAKVVTLEGEHLVVLLDQRGFTIESNTGVMGLPTQTYETLEALLIAISPLYVEAMTREIGRRFEGYSGAQSVAMSTEEEKAAEGGGEVWR</sequence>
<dbReference type="Gene3D" id="3.30.2280.10">
    <property type="entry name" value="Hypothetical protein (hspc210)"/>
    <property type="match status" value="1"/>
</dbReference>
<accession>A0AAD9L7Y2</accession>
<dbReference type="InterPro" id="IPR007967">
    <property type="entry name" value="GSKIP_dom"/>
</dbReference>
<organism evidence="2 3">
    <name type="scientific">Papiliotrema laurentii</name>
    <name type="common">Cryptococcus laurentii</name>
    <dbReference type="NCBI Taxonomy" id="5418"/>
    <lineage>
        <taxon>Eukaryota</taxon>
        <taxon>Fungi</taxon>
        <taxon>Dikarya</taxon>
        <taxon>Basidiomycota</taxon>
        <taxon>Agaricomycotina</taxon>
        <taxon>Tremellomycetes</taxon>
        <taxon>Tremellales</taxon>
        <taxon>Rhynchogastremaceae</taxon>
        <taxon>Papiliotrema</taxon>
    </lineage>
</organism>
<keyword evidence="3" id="KW-1185">Reference proteome</keyword>
<dbReference type="AlphaFoldDB" id="A0AAD9L7Y2"/>
<evidence type="ECO:0000313" key="2">
    <source>
        <dbReference type="EMBL" id="KAK1925749.1"/>
    </source>
</evidence>
<dbReference type="InterPro" id="IPR023231">
    <property type="entry name" value="GSKIP_dom_sf"/>
</dbReference>
<comment type="caution">
    <text evidence="2">The sequence shown here is derived from an EMBL/GenBank/DDBJ whole genome shotgun (WGS) entry which is preliminary data.</text>
</comment>